<protein>
    <submittedName>
        <fullName evidence="1">Uncharacterized protein</fullName>
    </submittedName>
</protein>
<dbReference type="EMBL" id="OZ037948">
    <property type="protein sequence ID" value="CAL1710284.1"/>
    <property type="molecule type" value="Genomic_DNA"/>
</dbReference>
<organism evidence="1 2">
    <name type="scientific">Somion occarium</name>
    <dbReference type="NCBI Taxonomy" id="3059160"/>
    <lineage>
        <taxon>Eukaryota</taxon>
        <taxon>Fungi</taxon>
        <taxon>Dikarya</taxon>
        <taxon>Basidiomycota</taxon>
        <taxon>Agaricomycotina</taxon>
        <taxon>Agaricomycetes</taxon>
        <taxon>Polyporales</taxon>
        <taxon>Cerrenaceae</taxon>
        <taxon>Somion</taxon>
    </lineage>
</organism>
<keyword evidence="2" id="KW-1185">Reference proteome</keyword>
<reference evidence="2" key="1">
    <citation type="submission" date="2024-04" db="EMBL/GenBank/DDBJ databases">
        <authorList>
            <person name="Shaw F."/>
            <person name="Minotto A."/>
        </authorList>
    </citation>
    <scope>NUCLEOTIDE SEQUENCE [LARGE SCALE GENOMIC DNA]</scope>
</reference>
<proteinExistence type="predicted"/>
<evidence type="ECO:0000313" key="2">
    <source>
        <dbReference type="Proteomes" id="UP001497453"/>
    </source>
</evidence>
<dbReference type="Proteomes" id="UP001497453">
    <property type="component" value="Chromosome 5"/>
</dbReference>
<evidence type="ECO:0000313" key="1">
    <source>
        <dbReference type="EMBL" id="CAL1710284.1"/>
    </source>
</evidence>
<sequence length="359" mass="39857">MVVAKEDSGEREYIMYTSYIYPPTDTSCQTVPLIGPNVCGYSVITRLIAECTSLSSTSQIFRRKQVNLSQRLELQLDRHHDASQIDQLASEAHSRDIKLIIVMHDRYSLGCWGTNAYVAKYSLPTTNCQDGVPDSTVFYTNADAIRHVNGSYFRIYPRTSGCHVISCLMPYSLSKFTTRVYTPHLSPLRTGGRCDLANTIRSVLGSAGIQISTGGGTDLPTSLQSQFFSCPNLQIIALHDYNLDSSYVASHVDTAKPLALQSGKRLLYEEFGALGGISSSIYNQYANLHRYSMVVLGGDETGKGEVELRDLDRRTVMEHTPVAVLSYSSASPKLYAYCSIRLFYHQSQSRIVSKENSFG</sequence>
<name>A0ABP1DSS1_9APHY</name>
<gene>
    <name evidence="1" type="ORF">GFSPODELE1_LOCUS7740</name>
</gene>
<accession>A0ABP1DSS1</accession>